<name>J3NFD0_ORYBR</name>
<keyword evidence="3" id="KW-1185">Reference proteome</keyword>
<feature type="region of interest" description="Disordered" evidence="1">
    <location>
        <begin position="1"/>
        <end position="118"/>
    </location>
</feature>
<evidence type="ECO:0000313" key="3">
    <source>
        <dbReference type="Proteomes" id="UP000006038"/>
    </source>
</evidence>
<accession>J3NFD0</accession>
<reference evidence="2" key="1">
    <citation type="journal article" date="2013" name="Nat. Commun.">
        <title>Whole-genome sequencing of Oryza brachyantha reveals mechanisms underlying Oryza genome evolution.</title>
        <authorList>
            <person name="Chen J."/>
            <person name="Huang Q."/>
            <person name="Gao D."/>
            <person name="Wang J."/>
            <person name="Lang Y."/>
            <person name="Liu T."/>
            <person name="Li B."/>
            <person name="Bai Z."/>
            <person name="Luis Goicoechea J."/>
            <person name="Liang C."/>
            <person name="Chen C."/>
            <person name="Zhang W."/>
            <person name="Sun S."/>
            <person name="Liao Y."/>
            <person name="Zhang X."/>
            <person name="Yang L."/>
            <person name="Song C."/>
            <person name="Wang M."/>
            <person name="Shi J."/>
            <person name="Liu G."/>
            <person name="Liu J."/>
            <person name="Zhou H."/>
            <person name="Zhou W."/>
            <person name="Yu Q."/>
            <person name="An N."/>
            <person name="Chen Y."/>
            <person name="Cai Q."/>
            <person name="Wang B."/>
            <person name="Liu B."/>
            <person name="Min J."/>
            <person name="Huang Y."/>
            <person name="Wu H."/>
            <person name="Li Z."/>
            <person name="Zhang Y."/>
            <person name="Yin Y."/>
            <person name="Song W."/>
            <person name="Jiang J."/>
            <person name="Jackson S.A."/>
            <person name="Wing R.A."/>
            <person name="Wang J."/>
            <person name="Chen M."/>
        </authorList>
    </citation>
    <scope>NUCLEOTIDE SEQUENCE [LARGE SCALE GENOMIC DNA]</scope>
    <source>
        <strain evidence="2">cv. IRGC 101232</strain>
    </source>
</reference>
<evidence type="ECO:0008006" key="4">
    <source>
        <dbReference type="Google" id="ProtNLM"/>
    </source>
</evidence>
<organism evidence="2">
    <name type="scientific">Oryza brachyantha</name>
    <name type="common">malo sina</name>
    <dbReference type="NCBI Taxonomy" id="4533"/>
    <lineage>
        <taxon>Eukaryota</taxon>
        <taxon>Viridiplantae</taxon>
        <taxon>Streptophyta</taxon>
        <taxon>Embryophyta</taxon>
        <taxon>Tracheophyta</taxon>
        <taxon>Spermatophyta</taxon>
        <taxon>Magnoliopsida</taxon>
        <taxon>Liliopsida</taxon>
        <taxon>Poales</taxon>
        <taxon>Poaceae</taxon>
        <taxon>BOP clade</taxon>
        <taxon>Oryzoideae</taxon>
        <taxon>Oryzeae</taxon>
        <taxon>Oryzinae</taxon>
        <taxon>Oryza</taxon>
    </lineage>
</organism>
<dbReference type="Gramene" id="OB12G26880.1">
    <property type="protein sequence ID" value="OB12G26880.1"/>
    <property type="gene ID" value="OB12G26880"/>
</dbReference>
<feature type="compositionally biased region" description="Polar residues" evidence="1">
    <location>
        <begin position="12"/>
        <end position="27"/>
    </location>
</feature>
<dbReference type="AlphaFoldDB" id="J3NFD0"/>
<protein>
    <recommendedName>
        <fullName evidence="4">DUF834 domain-containing protein</fullName>
    </recommendedName>
</protein>
<feature type="compositionally biased region" description="Low complexity" evidence="1">
    <location>
        <begin position="53"/>
        <end position="74"/>
    </location>
</feature>
<sequence length="118" mass="11938">MDDQQDCEDSWPLSSSICSDRSTTHQETGGKAASGDGGTGNGDARPRGGGEGEVAAAGEPSGVEASAADVVASDGVRRTARESEEDPGLRGRRGEDFGNAGSGRGGGRRRRGESTKVS</sequence>
<dbReference type="Proteomes" id="UP000006038">
    <property type="component" value="Chromosome 12"/>
</dbReference>
<evidence type="ECO:0000313" key="2">
    <source>
        <dbReference type="EnsemblPlants" id="OB12G26880.1"/>
    </source>
</evidence>
<proteinExistence type="predicted"/>
<feature type="compositionally biased region" description="Basic and acidic residues" evidence="1">
    <location>
        <begin position="75"/>
        <end position="96"/>
    </location>
</feature>
<dbReference type="EnsemblPlants" id="OB12G26880.1">
    <property type="protein sequence ID" value="OB12G26880.1"/>
    <property type="gene ID" value="OB12G26880"/>
</dbReference>
<reference evidence="2" key="2">
    <citation type="submission" date="2013-04" db="UniProtKB">
        <authorList>
            <consortium name="EnsemblPlants"/>
        </authorList>
    </citation>
    <scope>IDENTIFICATION</scope>
</reference>
<evidence type="ECO:0000256" key="1">
    <source>
        <dbReference type="SAM" id="MobiDB-lite"/>
    </source>
</evidence>
<dbReference type="HOGENOM" id="CLU_2076705_0_0_1"/>